<sequence length="371" mass="41311">MPIRQLEAEKNALKIYGQKYGKMPETPEEWSQLHTIAYPTINDLPDELKNETTLSYYLGTDSTQPSSIETPQAATGSAQARMEKARQEAEGSMFSNEAMRVFQDALRKRVGPGKTELGTSKIFEEAGVTGLGALTQSLNTRANEIATNATDFRNAITGMSGIYKDMANKNMFQYEAAAQEYYDLLDREREIEDRMAQQAFQIEMMQMQHDLDREMASYRAGLSGSGGGDDDDSIQGNMKKVAKRLAELRDKGELTDLNYDKEIEQLMLLYDAPIEEKGRWESDINNLMAGGIPGAEQSAESMANEVITGGVRTESYKEQGLGTFGTGEGLEGLKNYGKAYWDTLTLVDQYKYAPKSIVKQGWAAVKKYLFG</sequence>
<organism evidence="2">
    <name type="scientific">viral metagenome</name>
    <dbReference type="NCBI Taxonomy" id="1070528"/>
    <lineage>
        <taxon>unclassified sequences</taxon>
        <taxon>metagenomes</taxon>
        <taxon>organismal metagenomes</taxon>
    </lineage>
</organism>
<dbReference type="EMBL" id="MT142361">
    <property type="protein sequence ID" value="QJA78970.1"/>
    <property type="molecule type" value="Genomic_DNA"/>
</dbReference>
<evidence type="ECO:0000313" key="2">
    <source>
        <dbReference type="EMBL" id="QJA57735.1"/>
    </source>
</evidence>
<evidence type="ECO:0000313" key="3">
    <source>
        <dbReference type="EMBL" id="QJA78970.1"/>
    </source>
</evidence>
<dbReference type="EMBL" id="MT141289">
    <property type="protein sequence ID" value="QJA57735.1"/>
    <property type="molecule type" value="Genomic_DNA"/>
</dbReference>
<name>A0A6M3IK60_9ZZZZ</name>
<proteinExistence type="predicted"/>
<evidence type="ECO:0000256" key="1">
    <source>
        <dbReference type="SAM" id="MobiDB-lite"/>
    </source>
</evidence>
<reference evidence="2" key="1">
    <citation type="submission" date="2020-03" db="EMBL/GenBank/DDBJ databases">
        <title>The deep terrestrial virosphere.</title>
        <authorList>
            <person name="Holmfeldt K."/>
            <person name="Nilsson E."/>
            <person name="Simone D."/>
            <person name="Lopez-Fernandez M."/>
            <person name="Wu X."/>
            <person name="de Brujin I."/>
            <person name="Lundin D."/>
            <person name="Andersson A."/>
            <person name="Bertilsson S."/>
            <person name="Dopson M."/>
        </authorList>
    </citation>
    <scope>NUCLEOTIDE SEQUENCE</scope>
    <source>
        <strain evidence="3">MM415A00959</strain>
        <strain evidence="2">MM415B01571</strain>
    </source>
</reference>
<accession>A0A6M3IK60</accession>
<feature type="region of interest" description="Disordered" evidence="1">
    <location>
        <begin position="60"/>
        <end position="79"/>
    </location>
</feature>
<gene>
    <name evidence="3" type="ORF">MM415A00959_0011</name>
    <name evidence="2" type="ORF">MM415B01571_0006</name>
</gene>
<protein>
    <submittedName>
        <fullName evidence="2">Uncharacterized protein</fullName>
    </submittedName>
</protein>
<dbReference type="AlphaFoldDB" id="A0A6M3IK60"/>
<feature type="compositionally biased region" description="Polar residues" evidence="1">
    <location>
        <begin position="60"/>
        <end position="78"/>
    </location>
</feature>